<name>A0A0K0DN94_ANGCA</name>
<keyword evidence="2" id="KW-1185">Reference proteome</keyword>
<dbReference type="AlphaFoldDB" id="A0A0K0DN94"/>
<reference evidence="3" key="2">
    <citation type="submission" date="2017-02" db="UniProtKB">
        <authorList>
            <consortium name="WormBaseParasite"/>
        </authorList>
    </citation>
    <scope>IDENTIFICATION</scope>
</reference>
<accession>A0A0K0DN94</accession>
<protein>
    <submittedName>
        <fullName evidence="3">Uncharacterized protein</fullName>
    </submittedName>
</protein>
<evidence type="ECO:0000313" key="3">
    <source>
        <dbReference type="WBParaSite" id="ACAC_0001322301-mRNA-1"/>
    </source>
</evidence>
<evidence type="ECO:0000256" key="1">
    <source>
        <dbReference type="SAM" id="MobiDB-lite"/>
    </source>
</evidence>
<organism evidence="2 3">
    <name type="scientific">Angiostrongylus cantonensis</name>
    <name type="common">Rat lungworm</name>
    <dbReference type="NCBI Taxonomy" id="6313"/>
    <lineage>
        <taxon>Eukaryota</taxon>
        <taxon>Metazoa</taxon>
        <taxon>Ecdysozoa</taxon>
        <taxon>Nematoda</taxon>
        <taxon>Chromadorea</taxon>
        <taxon>Rhabditida</taxon>
        <taxon>Rhabditina</taxon>
        <taxon>Rhabditomorpha</taxon>
        <taxon>Strongyloidea</taxon>
        <taxon>Metastrongylidae</taxon>
        <taxon>Angiostrongylus</taxon>
    </lineage>
</organism>
<dbReference type="WBParaSite" id="ACAC_0001322301-mRNA-1">
    <property type="protein sequence ID" value="ACAC_0001322301-mRNA-1"/>
    <property type="gene ID" value="ACAC_0001322301"/>
</dbReference>
<sequence length="278" mass="31330">MRRDTVARRYRFSRCNLCVREAEGNPEDFGQLQKPVCHRRRNSKSSLKSAKPQKDRVQSCDSNQSQSTVAQNFFMPSNPSFAQPHPTFISSDVHCSTQNPMMMNYTTEQMLFSAMNTEQQASSSEVSNPLGFTRRSPNDLLAADVYGSQVLAANPNPTMNAAKNETVNDEFILSGQNTEDHLQMEQYRSFIQYPEQQQLEANDKFNNNQFEGRYNEAYAIVKEECPSNSFLNCSSAAHESSFEFDPTSATAFGTEAFGLFQDDGDGEYDESAPVFQTL</sequence>
<feature type="region of interest" description="Disordered" evidence="1">
    <location>
        <begin position="36"/>
        <end position="64"/>
    </location>
</feature>
<proteinExistence type="predicted"/>
<evidence type="ECO:0000313" key="2">
    <source>
        <dbReference type="Proteomes" id="UP000035642"/>
    </source>
</evidence>
<reference evidence="2" key="1">
    <citation type="submission" date="2012-09" db="EMBL/GenBank/DDBJ databases">
        <authorList>
            <person name="Martin A.A."/>
        </authorList>
    </citation>
    <scope>NUCLEOTIDE SEQUENCE</scope>
</reference>
<dbReference type="Proteomes" id="UP000035642">
    <property type="component" value="Unassembled WGS sequence"/>
</dbReference>